<evidence type="ECO:0000313" key="2">
    <source>
        <dbReference type="EMBL" id="SEI55336.1"/>
    </source>
</evidence>
<name>A0A1H6RLG2_9LACT</name>
<dbReference type="Gene3D" id="3.10.450.40">
    <property type="match status" value="2"/>
</dbReference>
<dbReference type="Pfam" id="PF17881">
    <property type="entry name" value="TseB"/>
    <property type="match status" value="1"/>
</dbReference>
<gene>
    <name evidence="2" type="ORF">SAMN04488113_10320</name>
</gene>
<evidence type="ECO:0000259" key="1">
    <source>
        <dbReference type="Pfam" id="PF17881"/>
    </source>
</evidence>
<reference evidence="3" key="1">
    <citation type="submission" date="2016-10" db="EMBL/GenBank/DDBJ databases">
        <authorList>
            <person name="Varghese N."/>
            <person name="Submissions S."/>
        </authorList>
    </citation>
    <scope>NUCLEOTIDE SEQUENCE [LARGE SCALE GENOMIC DNA]</scope>
    <source>
        <strain evidence="3">DSM 25751</strain>
    </source>
</reference>
<evidence type="ECO:0000313" key="3">
    <source>
        <dbReference type="Proteomes" id="UP000198564"/>
    </source>
</evidence>
<protein>
    <submittedName>
        <fullName evidence="2">Uncharacterized protein YpmB</fullName>
    </submittedName>
</protein>
<dbReference type="EMBL" id="FNYW01000003">
    <property type="protein sequence ID" value="SEI55336.1"/>
    <property type="molecule type" value="Genomic_DNA"/>
</dbReference>
<sequence>MKKVIIALVLILSVFIVGGIYIYQSANASYAQAEQETVAFLKERTDLKDVDEFYWYNSEATIFTVKGSNESAEEKYYLVKTDGGTVIMFDAADMVTEQEARRKTNEARSPKRILNAKIGLMEETPIWEVTYKNEHDRLGYYIIDLKTGEWIRSVDNI</sequence>
<dbReference type="Proteomes" id="UP000198564">
    <property type="component" value="Unassembled WGS sequence"/>
</dbReference>
<accession>A0A1H6RLG2</accession>
<dbReference type="SUPFAM" id="SSF54403">
    <property type="entry name" value="Cystatin/monellin"/>
    <property type="match status" value="2"/>
</dbReference>
<dbReference type="InterPro" id="IPR046350">
    <property type="entry name" value="Cystatin_sf"/>
</dbReference>
<dbReference type="OrthoDB" id="2242521at2"/>
<dbReference type="InterPro" id="IPR041401">
    <property type="entry name" value="TseB-like_dom"/>
</dbReference>
<organism evidence="2 3">
    <name type="scientific">Alkalibacterium gilvum</name>
    <dbReference type="NCBI Taxonomy" id="1130080"/>
    <lineage>
        <taxon>Bacteria</taxon>
        <taxon>Bacillati</taxon>
        <taxon>Bacillota</taxon>
        <taxon>Bacilli</taxon>
        <taxon>Lactobacillales</taxon>
        <taxon>Carnobacteriaceae</taxon>
        <taxon>Alkalibacterium</taxon>
    </lineage>
</organism>
<feature type="domain" description="Cell wall elongation regulator TseB-like" evidence="1">
    <location>
        <begin position="36"/>
        <end position="78"/>
    </location>
</feature>
<keyword evidence="3" id="KW-1185">Reference proteome</keyword>
<dbReference type="AlphaFoldDB" id="A0A1H6RLG2"/>
<dbReference type="STRING" id="1130080.SAMN04488113_10320"/>
<dbReference type="RefSeq" id="WP_091632603.1">
    <property type="nucleotide sequence ID" value="NZ_FNYW01000003.1"/>
</dbReference>
<proteinExistence type="predicted"/>